<protein>
    <submittedName>
        <fullName evidence="1">Uncharacterized protein</fullName>
    </submittedName>
</protein>
<dbReference type="Proteomes" id="UP000494256">
    <property type="component" value="Unassembled WGS sequence"/>
</dbReference>
<proteinExistence type="predicted"/>
<gene>
    <name evidence="1" type="ORF">APLA_LOCUS9067</name>
</gene>
<comment type="caution">
    <text evidence="1">The sequence shown here is derived from an EMBL/GenBank/DDBJ whole genome shotgun (WGS) entry which is preliminary data.</text>
</comment>
<evidence type="ECO:0000313" key="1">
    <source>
        <dbReference type="EMBL" id="CAB3240475.1"/>
    </source>
</evidence>
<accession>A0A8S1A4Z4</accession>
<evidence type="ECO:0000313" key="2">
    <source>
        <dbReference type="Proteomes" id="UP000494256"/>
    </source>
</evidence>
<dbReference type="AlphaFoldDB" id="A0A8S1A4Z4"/>
<dbReference type="OrthoDB" id="7394561at2759"/>
<dbReference type="EMBL" id="CADEBD010000309">
    <property type="protein sequence ID" value="CAB3240475.1"/>
    <property type="molecule type" value="Genomic_DNA"/>
</dbReference>
<organism evidence="1 2">
    <name type="scientific">Arctia plantaginis</name>
    <name type="common">Wood tiger moth</name>
    <name type="synonym">Phalaena plantaginis</name>
    <dbReference type="NCBI Taxonomy" id="874455"/>
    <lineage>
        <taxon>Eukaryota</taxon>
        <taxon>Metazoa</taxon>
        <taxon>Ecdysozoa</taxon>
        <taxon>Arthropoda</taxon>
        <taxon>Hexapoda</taxon>
        <taxon>Insecta</taxon>
        <taxon>Pterygota</taxon>
        <taxon>Neoptera</taxon>
        <taxon>Endopterygota</taxon>
        <taxon>Lepidoptera</taxon>
        <taxon>Glossata</taxon>
        <taxon>Ditrysia</taxon>
        <taxon>Noctuoidea</taxon>
        <taxon>Erebidae</taxon>
        <taxon>Arctiinae</taxon>
        <taxon>Arctia</taxon>
    </lineage>
</organism>
<name>A0A8S1A4Z4_ARCPL</name>
<sequence length="117" mass="13456">MTTQTFPEALQLKVQRQLFNIVMEAKEEHMNHLRNSSERSSTNVHSFRGNSPFHVPIDNTSHSYSAMSNYSATDRLPNTSQSHIITETIPEIHQQNISEDASSMCNIRNYLEQSNFE</sequence>
<reference evidence="1 2" key="1">
    <citation type="submission" date="2020-04" db="EMBL/GenBank/DDBJ databases">
        <authorList>
            <person name="Wallbank WR R."/>
            <person name="Pardo Diaz C."/>
            <person name="Kozak K."/>
            <person name="Martin S."/>
            <person name="Jiggins C."/>
            <person name="Moest M."/>
            <person name="Warren A I."/>
            <person name="Byers J.R.P. K."/>
            <person name="Montejo-Kovacevich G."/>
            <person name="Yen C E."/>
        </authorList>
    </citation>
    <scope>NUCLEOTIDE SEQUENCE [LARGE SCALE GENOMIC DNA]</scope>
</reference>